<evidence type="ECO:0000259" key="5">
    <source>
        <dbReference type="Pfam" id="PF08281"/>
    </source>
</evidence>
<gene>
    <name evidence="6" type="ORF">E1298_07580</name>
</gene>
<keyword evidence="7" id="KW-1185">Reference proteome</keyword>
<dbReference type="GO" id="GO:0016987">
    <property type="term" value="F:sigma factor activity"/>
    <property type="evidence" value="ECO:0007669"/>
    <property type="project" value="UniProtKB-KW"/>
</dbReference>
<dbReference type="Gene3D" id="1.10.10.10">
    <property type="entry name" value="Winged helix-like DNA-binding domain superfamily/Winged helix DNA-binding domain"/>
    <property type="match status" value="1"/>
</dbReference>
<dbReference type="GO" id="GO:0003677">
    <property type="term" value="F:DNA binding"/>
    <property type="evidence" value="ECO:0007669"/>
    <property type="project" value="InterPro"/>
</dbReference>
<keyword evidence="2" id="KW-0805">Transcription regulation</keyword>
<evidence type="ECO:0000256" key="4">
    <source>
        <dbReference type="ARBA" id="ARBA00023163"/>
    </source>
</evidence>
<evidence type="ECO:0000313" key="7">
    <source>
        <dbReference type="Proteomes" id="UP000294513"/>
    </source>
</evidence>
<protein>
    <submittedName>
        <fullName evidence="6">Sigma-70 family RNA polymerase sigma factor</fullName>
    </submittedName>
</protein>
<accession>A0A4R5CAT8</accession>
<dbReference type="OrthoDB" id="9854208at2"/>
<proteinExistence type="inferred from homology"/>
<organism evidence="6 7">
    <name type="scientific">Actinomadura rubrisoli</name>
    <dbReference type="NCBI Taxonomy" id="2530368"/>
    <lineage>
        <taxon>Bacteria</taxon>
        <taxon>Bacillati</taxon>
        <taxon>Actinomycetota</taxon>
        <taxon>Actinomycetes</taxon>
        <taxon>Streptosporangiales</taxon>
        <taxon>Thermomonosporaceae</taxon>
        <taxon>Actinomadura</taxon>
    </lineage>
</organism>
<sequence length="77" mass="8356">MLAEGVGELGHLEPLPRARATEHLATFAREVIGSLAAVRREAFREARADGLTLTEIADQLGVSVQAVSQVLRKRPHD</sequence>
<evidence type="ECO:0000256" key="1">
    <source>
        <dbReference type="ARBA" id="ARBA00010641"/>
    </source>
</evidence>
<feature type="domain" description="RNA polymerase sigma factor 70 region 4 type 2" evidence="5">
    <location>
        <begin position="29"/>
        <end position="69"/>
    </location>
</feature>
<dbReference type="InterPro" id="IPR013324">
    <property type="entry name" value="RNA_pol_sigma_r3/r4-like"/>
</dbReference>
<dbReference type="EMBL" id="SMKU01000022">
    <property type="protein sequence ID" value="TDD94172.1"/>
    <property type="molecule type" value="Genomic_DNA"/>
</dbReference>
<dbReference type="AlphaFoldDB" id="A0A4R5CAT8"/>
<reference evidence="6 7" key="1">
    <citation type="submission" date="2019-03" db="EMBL/GenBank/DDBJ databases">
        <title>Draft genome sequences of novel Actinobacteria.</title>
        <authorList>
            <person name="Sahin N."/>
            <person name="Ay H."/>
            <person name="Saygin H."/>
        </authorList>
    </citation>
    <scope>NUCLEOTIDE SEQUENCE [LARGE SCALE GENOMIC DNA]</scope>
    <source>
        <strain evidence="6 7">H3C3</strain>
    </source>
</reference>
<dbReference type="InterPro" id="IPR036388">
    <property type="entry name" value="WH-like_DNA-bd_sf"/>
</dbReference>
<evidence type="ECO:0000313" key="6">
    <source>
        <dbReference type="EMBL" id="TDD94172.1"/>
    </source>
</evidence>
<dbReference type="GO" id="GO:0006352">
    <property type="term" value="P:DNA-templated transcription initiation"/>
    <property type="evidence" value="ECO:0007669"/>
    <property type="project" value="InterPro"/>
</dbReference>
<dbReference type="SUPFAM" id="SSF88659">
    <property type="entry name" value="Sigma3 and sigma4 domains of RNA polymerase sigma factors"/>
    <property type="match status" value="1"/>
</dbReference>
<dbReference type="Proteomes" id="UP000294513">
    <property type="component" value="Unassembled WGS sequence"/>
</dbReference>
<dbReference type="InterPro" id="IPR013249">
    <property type="entry name" value="RNA_pol_sigma70_r4_t2"/>
</dbReference>
<evidence type="ECO:0000256" key="2">
    <source>
        <dbReference type="ARBA" id="ARBA00023015"/>
    </source>
</evidence>
<keyword evidence="3" id="KW-0731">Sigma factor</keyword>
<comment type="caution">
    <text evidence="6">The sequence shown here is derived from an EMBL/GenBank/DDBJ whole genome shotgun (WGS) entry which is preliminary data.</text>
</comment>
<dbReference type="Pfam" id="PF08281">
    <property type="entry name" value="Sigma70_r4_2"/>
    <property type="match status" value="1"/>
</dbReference>
<name>A0A4R5CAT8_9ACTN</name>
<keyword evidence="4" id="KW-0804">Transcription</keyword>
<comment type="similarity">
    <text evidence="1">Belongs to the sigma-70 factor family. ECF subfamily.</text>
</comment>
<evidence type="ECO:0000256" key="3">
    <source>
        <dbReference type="ARBA" id="ARBA00023082"/>
    </source>
</evidence>